<organism evidence="1 2">
    <name type="scientific">Pseudonocardia hydrocarbonoxydans</name>
    <dbReference type="NCBI Taxonomy" id="76726"/>
    <lineage>
        <taxon>Bacteria</taxon>
        <taxon>Bacillati</taxon>
        <taxon>Actinomycetota</taxon>
        <taxon>Actinomycetes</taxon>
        <taxon>Pseudonocardiales</taxon>
        <taxon>Pseudonocardiaceae</taxon>
        <taxon>Pseudonocardia</taxon>
    </lineage>
</organism>
<dbReference type="OrthoDB" id="3574377at2"/>
<protein>
    <submittedName>
        <fullName evidence="1">Uncharacterized protein</fullName>
    </submittedName>
</protein>
<dbReference type="AlphaFoldDB" id="A0A4Y3WHK3"/>
<gene>
    <name evidence="1" type="ORF">PHY01_05670</name>
</gene>
<evidence type="ECO:0000313" key="2">
    <source>
        <dbReference type="Proteomes" id="UP000320338"/>
    </source>
</evidence>
<name>A0A4Y3WHK3_9PSEU</name>
<reference evidence="1 2" key="1">
    <citation type="submission" date="2019-06" db="EMBL/GenBank/DDBJ databases">
        <title>Whole genome shotgun sequence of Pseudonocardia hydrocarbonoxydans NBRC 14498.</title>
        <authorList>
            <person name="Hosoyama A."/>
            <person name="Uohara A."/>
            <person name="Ohji S."/>
            <person name="Ichikawa N."/>
        </authorList>
    </citation>
    <scope>NUCLEOTIDE SEQUENCE [LARGE SCALE GENOMIC DNA]</scope>
    <source>
        <strain evidence="1 2">NBRC 14498</strain>
    </source>
</reference>
<comment type="caution">
    <text evidence="1">The sequence shown here is derived from an EMBL/GenBank/DDBJ whole genome shotgun (WGS) entry which is preliminary data.</text>
</comment>
<proteinExistence type="predicted"/>
<dbReference type="EMBL" id="BJNG01000005">
    <property type="protein sequence ID" value="GEC18284.1"/>
    <property type="molecule type" value="Genomic_DNA"/>
</dbReference>
<keyword evidence="2" id="KW-1185">Reference proteome</keyword>
<accession>A0A4Y3WHK3</accession>
<dbReference type="RefSeq" id="WP_141276720.1">
    <property type="nucleotide sequence ID" value="NZ_BAAARZ010000025.1"/>
</dbReference>
<evidence type="ECO:0000313" key="1">
    <source>
        <dbReference type="EMBL" id="GEC18284.1"/>
    </source>
</evidence>
<sequence length="172" mass="18230">MTDERGAREIAQAAEAIGDLLQRAVEATLEEPAPEPARQAAAQLYDVDSRAVPESDNGPAQLMATLTLVRLLSLVREATPDRPERVEEVLGWIGTAMGKRYAARARYVAGVLESEAATADVPGVRQVLMTEFVPSLVWLLAGSVAVLGTGDAGWLRELEAGTPTTASFLTGS</sequence>
<dbReference type="Proteomes" id="UP000320338">
    <property type="component" value="Unassembled WGS sequence"/>
</dbReference>